<reference evidence="1 2" key="1">
    <citation type="journal article" date="2015" name="Int J Genomics">
        <title>Comparative Genomics Revealed Genetic Diversity and Species/Strain-Level Differences in Carbohydrate Metabolism of Three Probiotic Bifidobacterial Species.</title>
        <authorList>
            <person name="Odamaki T."/>
            <person name="Horigome A."/>
            <person name="Sugahara H."/>
            <person name="Hashikura N."/>
            <person name="Minami J."/>
            <person name="Xiao J.Z."/>
            <person name="Abe F."/>
        </authorList>
    </citation>
    <scope>NUCLEOTIDE SEQUENCE [LARGE SCALE GENOMIC DNA]</scope>
    <source>
        <strain evidence="1 2">MCC 0483</strain>
    </source>
</reference>
<dbReference type="Proteomes" id="UP000037239">
    <property type="component" value="Unassembled WGS sequence"/>
</dbReference>
<proteinExistence type="predicted"/>
<comment type="caution">
    <text evidence="1">The sequence shown here is derived from an EMBL/GenBank/DDBJ whole genome shotgun (WGS) entry which is preliminary data.</text>
</comment>
<dbReference type="RefSeq" id="WP_052825745.1">
    <property type="nucleotide sequence ID" value="NZ_AWFK01000003.1"/>
</dbReference>
<dbReference type="EMBL" id="AWFK01000003">
    <property type="protein sequence ID" value="KOA51629.1"/>
    <property type="molecule type" value="Genomic_DNA"/>
</dbReference>
<sequence length="140" mass="15616">MAQYHITHTCGHDETVQIYGTNVHGERQRKAAWLESKPCRDCEREALREENLGGAAELTGSDRQVAWANDLRAKAIAEAKQLLARLAADTKVPQETRDTLRTNGENAIKAMLAETSAKEIIEHRDNLVRHYNAVAQQAGK</sequence>
<evidence type="ECO:0000313" key="2">
    <source>
        <dbReference type="Proteomes" id="UP000037239"/>
    </source>
</evidence>
<protein>
    <recommendedName>
        <fullName evidence="3">Phage protein</fullName>
    </recommendedName>
</protein>
<evidence type="ECO:0000313" key="1">
    <source>
        <dbReference type="EMBL" id="KOA51629.1"/>
    </source>
</evidence>
<evidence type="ECO:0008006" key="3">
    <source>
        <dbReference type="Google" id="ProtNLM"/>
    </source>
</evidence>
<dbReference type="AlphaFoldDB" id="A0AB34TAV0"/>
<organism evidence="1 2">
    <name type="scientific">Bifidobacterium animalis subsp. animalis MCC 0483</name>
    <dbReference type="NCBI Taxonomy" id="1365955"/>
    <lineage>
        <taxon>Bacteria</taxon>
        <taxon>Bacillati</taxon>
        <taxon>Actinomycetota</taxon>
        <taxon>Actinomycetes</taxon>
        <taxon>Bifidobacteriales</taxon>
        <taxon>Bifidobacteriaceae</taxon>
        <taxon>Bifidobacterium</taxon>
    </lineage>
</organism>
<gene>
    <name evidence="1" type="ORF">BAAM0483_01265</name>
</gene>
<accession>A0AB34TAV0</accession>
<name>A0AB34TAV0_9BIFI</name>